<gene>
    <name evidence="2" type="ORF">EXIGLDRAFT_784501</name>
</gene>
<organism evidence="2 3">
    <name type="scientific">Exidia glandulosa HHB12029</name>
    <dbReference type="NCBI Taxonomy" id="1314781"/>
    <lineage>
        <taxon>Eukaryota</taxon>
        <taxon>Fungi</taxon>
        <taxon>Dikarya</taxon>
        <taxon>Basidiomycota</taxon>
        <taxon>Agaricomycotina</taxon>
        <taxon>Agaricomycetes</taxon>
        <taxon>Auriculariales</taxon>
        <taxon>Exidiaceae</taxon>
        <taxon>Exidia</taxon>
    </lineage>
</organism>
<protein>
    <submittedName>
        <fullName evidence="2">Uncharacterized protein</fullName>
    </submittedName>
</protein>
<evidence type="ECO:0000313" key="2">
    <source>
        <dbReference type="EMBL" id="KZV77961.1"/>
    </source>
</evidence>
<evidence type="ECO:0000313" key="3">
    <source>
        <dbReference type="Proteomes" id="UP000077266"/>
    </source>
</evidence>
<proteinExistence type="predicted"/>
<evidence type="ECO:0000256" key="1">
    <source>
        <dbReference type="SAM" id="MobiDB-lite"/>
    </source>
</evidence>
<accession>A0A166MF45</accession>
<dbReference type="OrthoDB" id="3045408at2759"/>
<feature type="non-terminal residue" evidence="2">
    <location>
        <position position="216"/>
    </location>
</feature>
<dbReference type="AlphaFoldDB" id="A0A166MF45"/>
<name>A0A166MF45_EXIGL</name>
<feature type="region of interest" description="Disordered" evidence="1">
    <location>
        <begin position="1"/>
        <end position="59"/>
    </location>
</feature>
<dbReference type="STRING" id="1314781.A0A166MF45"/>
<dbReference type="Proteomes" id="UP000077266">
    <property type="component" value="Unassembled WGS sequence"/>
</dbReference>
<dbReference type="InParanoid" id="A0A166MF45"/>
<dbReference type="EMBL" id="KV427289">
    <property type="protein sequence ID" value="KZV77961.1"/>
    <property type="molecule type" value="Genomic_DNA"/>
</dbReference>
<reference evidence="2 3" key="1">
    <citation type="journal article" date="2016" name="Mol. Biol. Evol.">
        <title>Comparative Genomics of Early-Diverging Mushroom-Forming Fungi Provides Insights into the Origins of Lignocellulose Decay Capabilities.</title>
        <authorList>
            <person name="Nagy L.G."/>
            <person name="Riley R."/>
            <person name="Tritt A."/>
            <person name="Adam C."/>
            <person name="Daum C."/>
            <person name="Floudas D."/>
            <person name="Sun H."/>
            <person name="Yadav J.S."/>
            <person name="Pangilinan J."/>
            <person name="Larsson K.H."/>
            <person name="Matsuura K."/>
            <person name="Barry K."/>
            <person name="Labutti K."/>
            <person name="Kuo R."/>
            <person name="Ohm R.A."/>
            <person name="Bhattacharya S.S."/>
            <person name="Shirouzu T."/>
            <person name="Yoshinaga Y."/>
            <person name="Martin F.M."/>
            <person name="Grigoriev I.V."/>
            <person name="Hibbett D.S."/>
        </authorList>
    </citation>
    <scope>NUCLEOTIDE SEQUENCE [LARGE SCALE GENOMIC DNA]</scope>
    <source>
        <strain evidence="2 3">HHB12029</strain>
    </source>
</reference>
<feature type="compositionally biased region" description="Low complexity" evidence="1">
    <location>
        <begin position="1"/>
        <end position="16"/>
    </location>
</feature>
<sequence>MSTTTGAEGSSSGAGSKRNRSEQEAVAQPRAPKRPKSATTPTAKKRQEQAGAQQHRMKKITVPAGARSFMRALYIHIRILWGVLSSTDVPELPDESMIAVFNQRYSSFDDVVAARSTPNTRIDNNGMISKVNELRGLAGGNSTTAKQAARVSDAALKYILASLARFGLKAWRPNFNEDAYSLYNSAHRFIAIDTFRQAVVSNAYDSMAVDKSYLDD</sequence>
<keyword evidence="3" id="KW-1185">Reference proteome</keyword>